<dbReference type="PANTHER" id="PTHR43022:SF1">
    <property type="entry name" value="PROTEIN SMF"/>
    <property type="match status" value="1"/>
</dbReference>
<dbReference type="InterPro" id="IPR003488">
    <property type="entry name" value="DprA"/>
</dbReference>
<accession>A0A1F8CTF9</accession>
<proteinExistence type="inferred from homology"/>
<evidence type="ECO:0000256" key="1">
    <source>
        <dbReference type="ARBA" id="ARBA00006525"/>
    </source>
</evidence>
<reference evidence="3 4" key="1">
    <citation type="journal article" date="2016" name="Nat. Commun.">
        <title>Thousands of microbial genomes shed light on interconnected biogeochemical processes in an aquifer system.</title>
        <authorList>
            <person name="Anantharaman K."/>
            <person name="Brown C.T."/>
            <person name="Hug L.A."/>
            <person name="Sharon I."/>
            <person name="Castelle C.J."/>
            <person name="Probst A.J."/>
            <person name="Thomas B.C."/>
            <person name="Singh A."/>
            <person name="Wilkins M.J."/>
            <person name="Karaoz U."/>
            <person name="Brodie E.L."/>
            <person name="Williams K.H."/>
            <person name="Hubbard S.S."/>
            <person name="Banfield J.F."/>
        </authorList>
    </citation>
    <scope>NUCLEOTIDE SEQUENCE [LARGE SCALE GENOMIC DNA]</scope>
</reference>
<dbReference type="STRING" id="1802538.A2382_02495"/>
<dbReference type="Proteomes" id="UP000178999">
    <property type="component" value="Unassembled WGS sequence"/>
</dbReference>
<dbReference type="AlphaFoldDB" id="A0A1F8CTF9"/>
<comment type="similarity">
    <text evidence="1">Belongs to the DprA/Smf family.</text>
</comment>
<gene>
    <name evidence="3" type="ORF">A2382_02495</name>
</gene>
<comment type="caution">
    <text evidence="3">The sequence shown here is derived from an EMBL/GenBank/DDBJ whole genome shotgun (WGS) entry which is preliminary data.</text>
</comment>
<dbReference type="GO" id="GO:0009294">
    <property type="term" value="P:DNA-mediated transformation"/>
    <property type="evidence" value="ECO:0007669"/>
    <property type="project" value="InterPro"/>
</dbReference>
<evidence type="ECO:0000259" key="2">
    <source>
        <dbReference type="Pfam" id="PF02481"/>
    </source>
</evidence>
<dbReference type="Gene3D" id="3.40.50.450">
    <property type="match status" value="1"/>
</dbReference>
<evidence type="ECO:0000313" key="3">
    <source>
        <dbReference type="EMBL" id="OGM79356.1"/>
    </source>
</evidence>
<sequence>MFNTVLLSDEIYPINLKNITTPPDKLFFTGSLLPTDQKAIAIVGSRENTLYGKKTAQFFAEILSQAGYTLISGLARGIDTIVHKTALKNKGRTIAVLGSGLNVYYPPENKFLYEKISKTGAVISEFPLDTKPLKHNFLQRNRLISGLSLAVVIIEGRRRSGTISTATWAADQGRDVFAVPGPVDSPLSEAPNFLLSQGAIFATTPHDILEYLDE</sequence>
<evidence type="ECO:0000313" key="4">
    <source>
        <dbReference type="Proteomes" id="UP000178999"/>
    </source>
</evidence>
<dbReference type="SUPFAM" id="SSF102405">
    <property type="entry name" value="MCP/YpsA-like"/>
    <property type="match status" value="1"/>
</dbReference>
<dbReference type="EMBL" id="MGHY01000017">
    <property type="protein sequence ID" value="OGM79356.1"/>
    <property type="molecule type" value="Genomic_DNA"/>
</dbReference>
<protein>
    <submittedName>
        <fullName evidence="3">DNA protecting protein DprA</fullName>
    </submittedName>
</protein>
<organism evidence="3 4">
    <name type="scientific">Candidatus Woesebacteria bacterium RIFOXYB1_FULL_38_16</name>
    <dbReference type="NCBI Taxonomy" id="1802538"/>
    <lineage>
        <taxon>Bacteria</taxon>
        <taxon>Candidatus Woeseibacteriota</taxon>
    </lineage>
</organism>
<dbReference type="NCBIfam" id="TIGR00732">
    <property type="entry name" value="dprA"/>
    <property type="match status" value="1"/>
</dbReference>
<dbReference type="InterPro" id="IPR057666">
    <property type="entry name" value="DrpA_SLOG"/>
</dbReference>
<feature type="domain" description="Smf/DprA SLOG" evidence="2">
    <location>
        <begin position="4"/>
        <end position="212"/>
    </location>
</feature>
<dbReference type="Pfam" id="PF02481">
    <property type="entry name" value="DNA_processg_A"/>
    <property type="match status" value="1"/>
</dbReference>
<name>A0A1F8CTF9_9BACT</name>
<dbReference type="PANTHER" id="PTHR43022">
    <property type="entry name" value="PROTEIN SMF"/>
    <property type="match status" value="1"/>
</dbReference>